<dbReference type="AlphaFoldDB" id="E4UA58"/>
<sequence length="879" mass="92854" precursor="true">MRRWLWLLLALGLFVACSAPPTGLRVSPAEATLEPGEELVLTAAGVDADDLVWTAEHGTLIPEGAQARYRAPDYAVDDRIEVVRGSNPRERVEVLVRVRGSGVLAPRIRVRSDLALVFTRPGETRELAVVVYDAAGRPDPEAEVRFGSDDPTRVAVEATGPQTARVRALAADPGTVRLWIRTQEAETYAWAVTAELRPETARLEDAWILGATWDADALAWTGLVLERTPETEALRPGQVVFSGDRAGVWGRVEAVHAEGARLALDLGPAGLSDVFWNLDYRAELPPYPVTLAASSGEGAQLARGADGGERLAAAAACPGLERGAGADGRIEARASLELRVVDGALEAARWDLDLAGELEDAGFTLDTAAAATGCTLVRLETRLPPLSWLLFSLRLGAELDARSALDPDPAPARLVWPGGRVRFRAARTWDAAAATSGGPQAAAPGPQAEPGIGFAEPGRLRLRLERRLRLTGEVRAQGTPLGEGTLAAQEEALLLTAALEGPLDPADPDYRGPDWELAWTPGAAGGPGGLAALLSSVAGLRPPASGGSGTAPLRLAGPPRVWGHLDTGGVRRLDLGEAAAEPAARFSFEADPPEAGRVEVWLRGGACANAADCFSGPLQRVAATDEPDGPLVWRPEKDDRGVYEVFFRYRLGAVGARHPYAGRPPDPWLLVQSPDLQGLPLALELRGAPGGAAVGVLRYRNAALGGVFPDGTPVELTSTLRVWTPREGAVRAQPRKLALAAGLWGYQRLTADCPETAGRFATALPLYTNDPDLPAVVVPVDVVCEPGPRAVPWLEADRNGGAASLAVTFRLGVRAPPGARTACALDFGDGSPPRTWPRGCPAQLAVRHVYERPGLYRAVLWATDAGGGEDLAAVELRVD</sequence>
<dbReference type="InterPro" id="IPR035986">
    <property type="entry name" value="PKD_dom_sf"/>
</dbReference>
<dbReference type="InterPro" id="IPR013783">
    <property type="entry name" value="Ig-like_fold"/>
</dbReference>
<dbReference type="CDD" id="cd00146">
    <property type="entry name" value="PKD"/>
    <property type="match status" value="1"/>
</dbReference>
<dbReference type="Pfam" id="PF00801">
    <property type="entry name" value="PKD"/>
    <property type="match status" value="1"/>
</dbReference>
<dbReference type="PROSITE" id="PS50093">
    <property type="entry name" value="PKD"/>
    <property type="match status" value="1"/>
</dbReference>
<reference evidence="5" key="1">
    <citation type="submission" date="2010-11" db="EMBL/GenBank/DDBJ databases">
        <title>The complete sequence of chromosome of Oceanithermus profundus DSM 14977.</title>
        <authorList>
            <consortium name="US DOE Joint Genome Institute (JGI-PGF)"/>
            <person name="Lucas S."/>
            <person name="Copeland A."/>
            <person name="Lapidus A."/>
            <person name="Bruce D."/>
            <person name="Goodwin L."/>
            <person name="Pitluck S."/>
            <person name="Kyrpides N."/>
            <person name="Mavromatis K."/>
            <person name="Pagani I."/>
            <person name="Ivanova N."/>
            <person name="Zhang X."/>
            <person name="Brettin T."/>
            <person name="Detter J.C."/>
            <person name="Tapia R."/>
            <person name="Han C."/>
            <person name="Land M."/>
            <person name="Hauser L."/>
            <person name="Markowitz V."/>
            <person name="Cheng J.-F."/>
            <person name="Hugenholtz P."/>
            <person name="Woyke T."/>
            <person name="Wu D."/>
            <person name="Tindall B."/>
            <person name="Faehnrich R."/>
            <person name="Brambilla E."/>
            <person name="Klenk H.-P."/>
            <person name="Eisen J.A."/>
        </authorList>
    </citation>
    <scope>NUCLEOTIDE SEQUENCE [LARGE SCALE GENOMIC DNA]</scope>
    <source>
        <strain evidence="5">DSM 14977 / NBRC 100410 / VKM B-2274 / 506</strain>
    </source>
</reference>
<reference evidence="4 5" key="2">
    <citation type="journal article" date="2011" name="Stand. Genomic Sci.">
        <title>Complete genome sequence of Oceanithermus profundus type strain (506).</title>
        <authorList>
            <person name="Pati A."/>
            <person name="Zhang X."/>
            <person name="Lapidus A."/>
            <person name="Nolan M."/>
            <person name="Lucas S."/>
            <person name="Del Rio T.G."/>
            <person name="Tice H."/>
            <person name="Cheng J.F."/>
            <person name="Tapia R."/>
            <person name="Han C."/>
            <person name="Goodwin L."/>
            <person name="Pitluck S."/>
            <person name="Liolios K."/>
            <person name="Pagani I."/>
            <person name="Ivanova N."/>
            <person name="Mavromatis K."/>
            <person name="Chen A."/>
            <person name="Palaniappan K."/>
            <person name="Hauser L."/>
            <person name="Jeffries C.D."/>
            <person name="Brambilla E.M."/>
            <person name="Rohl A."/>
            <person name="Mwirichia R."/>
            <person name="Rohde M."/>
            <person name="Tindall B.J."/>
            <person name="Sikorski J."/>
            <person name="Wirth R."/>
            <person name="Goker M."/>
            <person name="Woyke T."/>
            <person name="Detter J.C."/>
            <person name="Bristow J."/>
            <person name="Eisen J.A."/>
            <person name="Markowitz V."/>
            <person name="Hugenholtz P."/>
            <person name="Kyrpides N.C."/>
            <person name="Klenk H.P."/>
            <person name="Land M."/>
        </authorList>
    </citation>
    <scope>NUCLEOTIDE SEQUENCE [LARGE SCALE GENOMIC DNA]</scope>
    <source>
        <strain evidence="5">DSM 14977 / NBRC 100410 / VKM B-2274 / 506</strain>
    </source>
</reference>
<dbReference type="SUPFAM" id="SSF49299">
    <property type="entry name" value="PKD domain"/>
    <property type="match status" value="1"/>
</dbReference>
<dbReference type="Proteomes" id="UP000008722">
    <property type="component" value="Chromosome"/>
</dbReference>
<feature type="domain" description="PKD" evidence="3">
    <location>
        <begin position="826"/>
        <end position="879"/>
    </location>
</feature>
<keyword evidence="5" id="KW-1185">Reference proteome</keyword>
<protein>
    <submittedName>
        <fullName evidence="4">PKD domain containing protein</fullName>
    </submittedName>
</protein>
<evidence type="ECO:0000256" key="1">
    <source>
        <dbReference type="SAM" id="MobiDB-lite"/>
    </source>
</evidence>
<organism evidence="4 5">
    <name type="scientific">Oceanithermus profundus (strain DSM 14977 / NBRC 100410 / VKM B-2274 / 506)</name>
    <dbReference type="NCBI Taxonomy" id="670487"/>
    <lineage>
        <taxon>Bacteria</taxon>
        <taxon>Thermotogati</taxon>
        <taxon>Deinococcota</taxon>
        <taxon>Deinococci</taxon>
        <taxon>Thermales</taxon>
        <taxon>Thermaceae</taxon>
        <taxon>Oceanithermus</taxon>
    </lineage>
</organism>
<dbReference type="InterPro" id="IPR000601">
    <property type="entry name" value="PKD_dom"/>
</dbReference>
<name>E4UA58_OCEP5</name>
<dbReference type="EMBL" id="CP002361">
    <property type="protein sequence ID" value="ADR37435.1"/>
    <property type="molecule type" value="Genomic_DNA"/>
</dbReference>
<dbReference type="KEGG" id="opr:Ocepr_1984"/>
<gene>
    <name evidence="4" type="ordered locus">Ocepr_1984</name>
</gene>
<feature type="compositionally biased region" description="Low complexity" evidence="1">
    <location>
        <begin position="434"/>
        <end position="451"/>
    </location>
</feature>
<dbReference type="Gene3D" id="2.60.40.10">
    <property type="entry name" value="Immunoglobulins"/>
    <property type="match status" value="1"/>
</dbReference>
<evidence type="ECO:0000313" key="4">
    <source>
        <dbReference type="EMBL" id="ADR37435.1"/>
    </source>
</evidence>
<dbReference type="OrthoDB" id="5497530at2"/>
<evidence type="ECO:0000256" key="2">
    <source>
        <dbReference type="SAM" id="SignalP"/>
    </source>
</evidence>
<dbReference type="PROSITE" id="PS51257">
    <property type="entry name" value="PROKAR_LIPOPROTEIN"/>
    <property type="match status" value="1"/>
</dbReference>
<feature type="region of interest" description="Disordered" evidence="1">
    <location>
        <begin position="434"/>
        <end position="454"/>
    </location>
</feature>
<feature type="signal peptide" evidence="2">
    <location>
        <begin position="1"/>
        <end position="19"/>
    </location>
</feature>
<proteinExistence type="predicted"/>
<keyword evidence="2" id="KW-0732">Signal</keyword>
<dbReference type="eggNOG" id="COG3291">
    <property type="taxonomic scope" value="Bacteria"/>
</dbReference>
<dbReference type="RefSeq" id="WP_013458605.1">
    <property type="nucleotide sequence ID" value="NC_014761.1"/>
</dbReference>
<dbReference type="HOGENOM" id="CLU_321552_0_0_0"/>
<feature type="chain" id="PRO_5003190398" evidence="2">
    <location>
        <begin position="20"/>
        <end position="879"/>
    </location>
</feature>
<evidence type="ECO:0000259" key="3">
    <source>
        <dbReference type="PROSITE" id="PS50093"/>
    </source>
</evidence>
<accession>E4UA58</accession>
<evidence type="ECO:0000313" key="5">
    <source>
        <dbReference type="Proteomes" id="UP000008722"/>
    </source>
</evidence>
<dbReference type="STRING" id="670487.Ocepr_1984"/>